<dbReference type="AlphaFoldDB" id="A0A918SY14"/>
<comment type="caution">
    <text evidence="1">The sequence shown here is derived from an EMBL/GenBank/DDBJ whole genome shotgun (WGS) entry which is preliminary data.</text>
</comment>
<dbReference type="InterPro" id="IPR025358">
    <property type="entry name" value="DUF4262"/>
</dbReference>
<dbReference type="Proteomes" id="UP000646426">
    <property type="component" value="Unassembled WGS sequence"/>
</dbReference>
<evidence type="ECO:0000313" key="2">
    <source>
        <dbReference type="Proteomes" id="UP000646426"/>
    </source>
</evidence>
<dbReference type="EMBL" id="BMYD01000001">
    <property type="protein sequence ID" value="GHA76664.1"/>
    <property type="molecule type" value="Genomic_DNA"/>
</dbReference>
<dbReference type="Pfam" id="PF14081">
    <property type="entry name" value="DUF4262"/>
    <property type="match status" value="1"/>
</dbReference>
<sequence>MPGLRLPPENDYERSVVHNVETFGWHCTSVLPTDTAPGKPPFSYTVGLHESYGGPALIMFGLNSTTAHSILGLCANRLADGNPLSLSKPSHDLIEGYPCIFVEVPRHLYNDYVYSLLWFYAEQEFPLYQVVWPDANGCFPWHAAASASLKALQPVLGNYNDV</sequence>
<evidence type="ECO:0000313" key="1">
    <source>
        <dbReference type="EMBL" id="GHA76664.1"/>
    </source>
</evidence>
<reference evidence="1" key="1">
    <citation type="journal article" date="2014" name="Int. J. Syst. Evol. Microbiol.">
        <title>Complete genome sequence of Corynebacterium casei LMG S-19264T (=DSM 44701T), isolated from a smear-ripened cheese.</title>
        <authorList>
            <consortium name="US DOE Joint Genome Institute (JGI-PGF)"/>
            <person name="Walter F."/>
            <person name="Albersmeier A."/>
            <person name="Kalinowski J."/>
            <person name="Ruckert C."/>
        </authorList>
    </citation>
    <scope>NUCLEOTIDE SEQUENCE</scope>
    <source>
        <strain evidence="1">KCTC 23077</strain>
    </source>
</reference>
<reference evidence="1" key="2">
    <citation type="submission" date="2020-09" db="EMBL/GenBank/DDBJ databases">
        <authorList>
            <person name="Sun Q."/>
            <person name="Kim S."/>
        </authorList>
    </citation>
    <scope>NUCLEOTIDE SEQUENCE</scope>
    <source>
        <strain evidence="1">KCTC 23077</strain>
    </source>
</reference>
<evidence type="ECO:0008006" key="3">
    <source>
        <dbReference type="Google" id="ProtNLM"/>
    </source>
</evidence>
<protein>
    <recommendedName>
        <fullName evidence="3">DUF4262 domain-containing protein</fullName>
    </recommendedName>
</protein>
<dbReference type="RefSeq" id="WP_268244912.1">
    <property type="nucleotide sequence ID" value="NZ_BMYD01000001.1"/>
</dbReference>
<keyword evidence="2" id="KW-1185">Reference proteome</keyword>
<organism evidence="1 2">
    <name type="scientific">Cognatilysobacter bugurensis</name>
    <dbReference type="NCBI Taxonomy" id="543356"/>
    <lineage>
        <taxon>Bacteria</taxon>
        <taxon>Pseudomonadati</taxon>
        <taxon>Pseudomonadota</taxon>
        <taxon>Gammaproteobacteria</taxon>
        <taxon>Lysobacterales</taxon>
        <taxon>Lysobacteraceae</taxon>
        <taxon>Cognatilysobacter</taxon>
    </lineage>
</organism>
<name>A0A918SY14_9GAMM</name>
<proteinExistence type="predicted"/>
<gene>
    <name evidence="1" type="ORF">GCM10007067_12410</name>
</gene>
<accession>A0A918SY14</accession>